<dbReference type="SUPFAM" id="SSF56645">
    <property type="entry name" value="Acyl-CoA dehydrogenase NM domain-like"/>
    <property type="match status" value="1"/>
</dbReference>
<dbReference type="InterPro" id="IPR045008">
    <property type="entry name" value="ACX4-like"/>
</dbReference>
<dbReference type="Gene3D" id="1.20.140.10">
    <property type="entry name" value="Butyryl-CoA Dehydrogenase, subunit A, domain 3"/>
    <property type="match status" value="1"/>
</dbReference>
<dbReference type="Gene3D" id="1.10.540.10">
    <property type="entry name" value="Acyl-CoA dehydrogenase/oxidase, N-terminal domain"/>
    <property type="match status" value="1"/>
</dbReference>
<dbReference type="InterPro" id="IPR009075">
    <property type="entry name" value="AcylCo_DH/oxidase_C"/>
</dbReference>
<feature type="domain" description="Acyl-CoA dehydrogenase/oxidase C-terminal" evidence="6">
    <location>
        <begin position="256"/>
        <end position="395"/>
    </location>
</feature>
<feature type="domain" description="Acyl-CoA oxidase/dehydrogenase middle" evidence="7">
    <location>
        <begin position="145"/>
        <end position="236"/>
    </location>
</feature>
<keyword evidence="10" id="KW-1185">Reference proteome</keyword>
<keyword evidence="5" id="KW-0560">Oxidoreductase</keyword>
<evidence type="ECO:0000256" key="5">
    <source>
        <dbReference type="RuleBase" id="RU362125"/>
    </source>
</evidence>
<dbReference type="EMBL" id="JBFNQN010000019">
    <property type="protein sequence ID" value="MEW9267532.1"/>
    <property type="molecule type" value="Genomic_DNA"/>
</dbReference>
<dbReference type="RefSeq" id="WP_367640922.1">
    <property type="nucleotide sequence ID" value="NZ_JBFNQN010000019.1"/>
</dbReference>
<evidence type="ECO:0000256" key="2">
    <source>
        <dbReference type="ARBA" id="ARBA00009347"/>
    </source>
</evidence>
<dbReference type="Gene3D" id="2.40.110.10">
    <property type="entry name" value="Butyryl-CoA Dehydrogenase, subunit A, domain 2"/>
    <property type="match status" value="1"/>
</dbReference>
<dbReference type="InterPro" id="IPR037069">
    <property type="entry name" value="AcylCoA_DH/ox_N_sf"/>
</dbReference>
<organism evidence="9 10">
    <name type="scientific">Kineococcus endophyticus</name>
    <dbReference type="NCBI Taxonomy" id="1181883"/>
    <lineage>
        <taxon>Bacteria</taxon>
        <taxon>Bacillati</taxon>
        <taxon>Actinomycetota</taxon>
        <taxon>Actinomycetes</taxon>
        <taxon>Kineosporiales</taxon>
        <taxon>Kineosporiaceae</taxon>
        <taxon>Kineococcus</taxon>
    </lineage>
</organism>
<evidence type="ECO:0000256" key="4">
    <source>
        <dbReference type="ARBA" id="ARBA00022827"/>
    </source>
</evidence>
<comment type="caution">
    <text evidence="9">The sequence shown here is derived from an EMBL/GenBank/DDBJ whole genome shotgun (WGS) entry which is preliminary data.</text>
</comment>
<dbReference type="Pfam" id="PF02770">
    <property type="entry name" value="Acyl-CoA_dh_M"/>
    <property type="match status" value="1"/>
</dbReference>
<evidence type="ECO:0000313" key="10">
    <source>
        <dbReference type="Proteomes" id="UP001555826"/>
    </source>
</evidence>
<evidence type="ECO:0000256" key="1">
    <source>
        <dbReference type="ARBA" id="ARBA00001974"/>
    </source>
</evidence>
<evidence type="ECO:0000259" key="6">
    <source>
        <dbReference type="Pfam" id="PF00441"/>
    </source>
</evidence>
<keyword evidence="4 5" id="KW-0274">FAD</keyword>
<dbReference type="SUPFAM" id="SSF47203">
    <property type="entry name" value="Acyl-CoA dehydrogenase C-terminal domain-like"/>
    <property type="match status" value="1"/>
</dbReference>
<dbReference type="Proteomes" id="UP001555826">
    <property type="component" value="Unassembled WGS sequence"/>
</dbReference>
<proteinExistence type="inferred from homology"/>
<evidence type="ECO:0000256" key="3">
    <source>
        <dbReference type="ARBA" id="ARBA00022630"/>
    </source>
</evidence>
<dbReference type="PANTHER" id="PTHR43188:SF1">
    <property type="entry name" value="ACYL-COA DEHYDROGENASE"/>
    <property type="match status" value="1"/>
</dbReference>
<gene>
    <name evidence="9" type="ORF">AB1207_22550</name>
</gene>
<dbReference type="InterPro" id="IPR009100">
    <property type="entry name" value="AcylCoA_DH/oxidase_NM_dom_sf"/>
</dbReference>
<dbReference type="InterPro" id="IPR006089">
    <property type="entry name" value="Acyl-CoA_DH_CS"/>
</dbReference>
<evidence type="ECO:0000259" key="7">
    <source>
        <dbReference type="Pfam" id="PF02770"/>
    </source>
</evidence>
<dbReference type="InterPro" id="IPR013786">
    <property type="entry name" value="AcylCoA_DH/ox_N"/>
</dbReference>
<dbReference type="InterPro" id="IPR046373">
    <property type="entry name" value="Acyl-CoA_Oxase/DH_mid-dom_sf"/>
</dbReference>
<keyword evidence="3 5" id="KW-0285">Flavoprotein</keyword>
<dbReference type="PANTHER" id="PTHR43188">
    <property type="entry name" value="ACYL-COENZYME A OXIDASE"/>
    <property type="match status" value="1"/>
</dbReference>
<reference evidence="9 10" key="1">
    <citation type="submission" date="2024-07" db="EMBL/GenBank/DDBJ databases">
        <authorList>
            <person name="Thanompreechachai J."/>
            <person name="Duangmal K."/>
        </authorList>
    </citation>
    <scope>NUCLEOTIDE SEQUENCE [LARGE SCALE GENOMIC DNA]</scope>
    <source>
        <strain evidence="9 10">KCTC 19886</strain>
    </source>
</reference>
<evidence type="ECO:0000259" key="8">
    <source>
        <dbReference type="Pfam" id="PF02771"/>
    </source>
</evidence>
<accession>A0ABV3PD12</accession>
<dbReference type="Pfam" id="PF02771">
    <property type="entry name" value="Acyl-CoA_dh_N"/>
    <property type="match status" value="1"/>
</dbReference>
<name>A0ABV3PD12_9ACTN</name>
<comment type="similarity">
    <text evidence="2 5">Belongs to the acyl-CoA dehydrogenase family.</text>
</comment>
<protein>
    <submittedName>
        <fullName evidence="9">Acyl-CoA dehydrogenase family protein</fullName>
    </submittedName>
</protein>
<feature type="domain" description="Acyl-CoA dehydrogenase/oxidase N-terminal" evidence="8">
    <location>
        <begin position="30"/>
        <end position="140"/>
    </location>
</feature>
<evidence type="ECO:0000313" key="9">
    <source>
        <dbReference type="EMBL" id="MEW9267532.1"/>
    </source>
</evidence>
<comment type="cofactor">
    <cofactor evidence="1 5">
        <name>FAD</name>
        <dbReference type="ChEBI" id="CHEBI:57692"/>
    </cofactor>
</comment>
<sequence>MSTPQHASTSTSSDTVPTGVDYYEIAADLTDAEREVWATVRSFVDEKVIPVAGGYWERAEMPMELLKEYGQLNLVGDGLEGPGVPRLSHTAAGLVTMELSRGDGSFATMLGVQAGLAMRSIEFLGSEEQKERWLPPMARLEVLGAFGLTEPDHGSDAVALGTTARRDGDEYVLDGAKRWIGFGTVCDVCVVWARGEDGQVQGFLVERGTPGYEATVIEGKASLRAIHNAAITLEGVRVPAANKLPGARSFRDTGRVLSATRAGIAWGALGHATAAYETALAYSLERKQFGQPLASFQLVQDKLVQMLAEVTAMQLFCLRVGKLADAGRLTDTQASLAKVNATRKARAVTAMARDLLGGNGILLEHRVARHMADVEALHTYEGTESIQTLIVGRHLTGVSSFT</sequence>
<dbReference type="PROSITE" id="PS00073">
    <property type="entry name" value="ACYL_COA_DH_2"/>
    <property type="match status" value="1"/>
</dbReference>
<dbReference type="InterPro" id="IPR006091">
    <property type="entry name" value="Acyl-CoA_Oxase/DH_mid-dom"/>
</dbReference>
<dbReference type="InterPro" id="IPR036250">
    <property type="entry name" value="AcylCo_DH-like_C"/>
</dbReference>
<dbReference type="Pfam" id="PF00441">
    <property type="entry name" value="Acyl-CoA_dh_1"/>
    <property type="match status" value="1"/>
</dbReference>